<evidence type="ECO:0000313" key="13">
    <source>
        <dbReference type="EMBL" id="TSJ73153.1"/>
    </source>
</evidence>
<dbReference type="EMBL" id="VWRS01000010">
    <property type="protein sequence ID" value="KAA5821869.1"/>
    <property type="molecule type" value="Genomic_DNA"/>
</dbReference>
<keyword evidence="7 8" id="KW-0998">Cell outer membrane</keyword>
<dbReference type="Gene3D" id="2.60.40.1120">
    <property type="entry name" value="Carboxypeptidase-like, regulatory domain"/>
    <property type="match status" value="1"/>
</dbReference>
<dbReference type="InterPro" id="IPR012910">
    <property type="entry name" value="Plug_dom"/>
</dbReference>
<evidence type="ECO:0000256" key="7">
    <source>
        <dbReference type="ARBA" id="ARBA00023237"/>
    </source>
</evidence>
<protein>
    <submittedName>
        <fullName evidence="12">TonB-dependent receptor</fullName>
    </submittedName>
</protein>
<sequence length="1051" mass="117207">MKKQNPYTKQPDFSFKYVLKTRLFVLLLFISQLTVLAQTNPQEIITVTGTITEAELGPVIGANILQEGTTNGVMTDFDGNFTINVPKNAKLVASYVGFATQTINVNGRTDINIVMVAETAALEEIVIVGYGKQRKESVVASIVQVTGEEILQSGGVSTVGQALTGRMPGVVTVSSSGRPGDESPKIYIRGQSSWNGSGQPLILVDGIERTMNDVNSNDIETISILKDASATAVFGVKGGNGVILITTKRGKTGKAQLSVSASSTMKSPSKLPQKYDSYDAISTVNEAIERVVSINEGAWGDYTPVNIVDRYRNPTSETDRYVYPNVDWVDVTQKDFAMDHKVNLSVRGGTETVKYFGGLGYQHVGDIFDGASFDNGRDYAPSFDYDRFNFRSNIDFDISKNTRLSVNLSGHYGIQNGNEADNQLLYSSIYNLAPSLFYPIYPDGTYGRTVVENYELANPAVLLSAKGATKNHRVQVNTDFILTQKLDFITEGLSAKASLSYDNNFRGEAGVYEGGPSGGDNVIYKVYLTDGSQQIVTPQGTNQFDYVVQPWTRNSLQIQDWQTTRRLFYQFALNYDKTFDKHTVGLLTLMNREEYGDGDVYKAPRYREDWVARLVYNYDNRYFLDVNGAYNGSEKFGPGYKFDFFPSAAVGWTISNESFMENVSWVNKLKLRGSFGIVGDDQAGNRYSYLSQWGSGGTSYMNNADLWSNPSPYTTYRELVIGNPDLQWETSEKANIGFELGLFNNMFTVDLDLFQEKRYDIIIPTESRSVPSFFGFDPADVNLGKTRVRGMELALNFKKRLTDNWNVSANFAYANAKDEILFKEDPELKLDYQKAAGYPIGQNTTAIQGDMLESWNDVYGSSPVENNQGSARPGSYDIIDYNGDGIINGDDNVPYGYPTRPQNTYNLNLGADYKNFSFMVQFYGVSNSTKEFQDRTFAASTPLFFEDKADYWSVDNPNGVEILPGYGGTSGAFDPYRNWYDASFVRLQNMEVAYTFGSDEGSQYRVFLNGNNLAFWSDLPDDREENVGNQSEFRGNYPIFKRVNLGVTINF</sequence>
<evidence type="ECO:0000256" key="5">
    <source>
        <dbReference type="ARBA" id="ARBA00023077"/>
    </source>
</evidence>
<dbReference type="GO" id="GO:0009279">
    <property type="term" value="C:cell outer membrane"/>
    <property type="evidence" value="ECO:0007669"/>
    <property type="project" value="UniProtKB-SubCell"/>
</dbReference>
<gene>
    <name evidence="12" type="ORF">F2B50_15290</name>
    <name evidence="13" type="ORF">FPF71_15290</name>
</gene>
<evidence type="ECO:0000313" key="14">
    <source>
        <dbReference type="Proteomes" id="UP000315145"/>
    </source>
</evidence>
<evidence type="ECO:0000256" key="3">
    <source>
        <dbReference type="ARBA" id="ARBA00022452"/>
    </source>
</evidence>
<keyword evidence="12" id="KW-0675">Receptor</keyword>
<keyword evidence="3 8" id="KW-1134">Transmembrane beta strand</keyword>
<dbReference type="Proteomes" id="UP000322315">
    <property type="component" value="Unassembled WGS sequence"/>
</dbReference>
<dbReference type="InterPro" id="IPR023997">
    <property type="entry name" value="TonB-dep_OMP_SusC/RagA_CS"/>
</dbReference>
<accession>A0A5M7AX69</accession>
<dbReference type="FunFam" id="2.170.130.10:FF:000003">
    <property type="entry name" value="SusC/RagA family TonB-linked outer membrane protein"/>
    <property type="match status" value="1"/>
</dbReference>
<keyword evidence="6 8" id="KW-0472">Membrane</keyword>
<dbReference type="Pfam" id="PF07715">
    <property type="entry name" value="Plug"/>
    <property type="match status" value="1"/>
</dbReference>
<proteinExistence type="inferred from homology"/>
<evidence type="ECO:0000256" key="8">
    <source>
        <dbReference type="PROSITE-ProRule" id="PRU01360"/>
    </source>
</evidence>
<dbReference type="PROSITE" id="PS52016">
    <property type="entry name" value="TONB_DEPENDENT_REC_3"/>
    <property type="match status" value="1"/>
</dbReference>
<dbReference type="RefSeq" id="WP_144117801.1">
    <property type="nucleotide sequence ID" value="NZ_JACHGE010000008.1"/>
</dbReference>
<dbReference type="InterPro" id="IPR008969">
    <property type="entry name" value="CarboxyPept-like_regulatory"/>
</dbReference>
<dbReference type="SUPFAM" id="SSF56935">
    <property type="entry name" value="Porins"/>
    <property type="match status" value="1"/>
</dbReference>
<keyword evidence="4 8" id="KW-0812">Transmembrane</keyword>
<evidence type="ECO:0000259" key="10">
    <source>
        <dbReference type="Pfam" id="PF00593"/>
    </source>
</evidence>
<feature type="domain" description="TonB-dependent receptor plug" evidence="11">
    <location>
        <begin position="135"/>
        <end position="242"/>
    </location>
</feature>
<reference evidence="12 15" key="1">
    <citation type="journal article" date="2015" name="Int. J. Syst. Evol. Microbiol.">
        <title>Algibacter amylolyticus sp. nov., isolated from intertidal sediment.</title>
        <authorList>
            <person name="Zhang D.C."/>
            <person name="Wu J."/>
            <person name="Neuner K."/>
            <person name="Yao J."/>
            <person name="Margesin R."/>
        </authorList>
    </citation>
    <scope>NUCLEOTIDE SEQUENCE [LARGE SCALE GENOMIC DNA]</scope>
    <source>
        <strain evidence="12 15">RU-4-M-4</strain>
    </source>
</reference>
<evidence type="ECO:0000256" key="2">
    <source>
        <dbReference type="ARBA" id="ARBA00022448"/>
    </source>
</evidence>
<dbReference type="Proteomes" id="UP000315145">
    <property type="component" value="Unassembled WGS sequence"/>
</dbReference>
<evidence type="ECO:0000313" key="12">
    <source>
        <dbReference type="EMBL" id="KAA5821869.1"/>
    </source>
</evidence>
<dbReference type="InterPro" id="IPR036942">
    <property type="entry name" value="Beta-barrel_TonB_sf"/>
</dbReference>
<dbReference type="SUPFAM" id="SSF49464">
    <property type="entry name" value="Carboxypeptidase regulatory domain-like"/>
    <property type="match status" value="1"/>
</dbReference>
<reference evidence="12" key="3">
    <citation type="submission" date="2019-09" db="EMBL/GenBank/DDBJ databases">
        <authorList>
            <person name="Zhang D.-C."/>
        </authorList>
    </citation>
    <scope>NUCLEOTIDE SEQUENCE</scope>
    <source>
        <strain evidence="12">RU-4-M-4</strain>
    </source>
</reference>
<dbReference type="Gene3D" id="2.40.170.20">
    <property type="entry name" value="TonB-dependent receptor, beta-barrel domain"/>
    <property type="match status" value="1"/>
</dbReference>
<dbReference type="AlphaFoldDB" id="A0A5M7AX69"/>
<comment type="caution">
    <text evidence="12">The sequence shown here is derived from an EMBL/GenBank/DDBJ whole genome shotgun (WGS) entry which is preliminary data.</text>
</comment>
<evidence type="ECO:0000256" key="9">
    <source>
        <dbReference type="RuleBase" id="RU003357"/>
    </source>
</evidence>
<dbReference type="NCBIfam" id="TIGR04056">
    <property type="entry name" value="OMP_RagA_SusC"/>
    <property type="match status" value="1"/>
</dbReference>
<organism evidence="12 15">
    <name type="scientific">Algibacter amylolyticus</name>
    <dbReference type="NCBI Taxonomy" id="1608400"/>
    <lineage>
        <taxon>Bacteria</taxon>
        <taxon>Pseudomonadati</taxon>
        <taxon>Bacteroidota</taxon>
        <taxon>Flavobacteriia</taxon>
        <taxon>Flavobacteriales</taxon>
        <taxon>Flavobacteriaceae</taxon>
        <taxon>Algibacter</taxon>
    </lineage>
</organism>
<evidence type="ECO:0000313" key="15">
    <source>
        <dbReference type="Proteomes" id="UP000322315"/>
    </source>
</evidence>
<dbReference type="InterPro" id="IPR023996">
    <property type="entry name" value="TonB-dep_OMP_SusC/RagA"/>
</dbReference>
<keyword evidence="5 9" id="KW-0798">TonB box</keyword>
<dbReference type="InterPro" id="IPR000531">
    <property type="entry name" value="Beta-barrel_TonB"/>
</dbReference>
<name>A0A5M7AX69_9FLAO</name>
<dbReference type="InterPro" id="IPR039426">
    <property type="entry name" value="TonB-dep_rcpt-like"/>
</dbReference>
<dbReference type="Pfam" id="PF13715">
    <property type="entry name" value="CarbopepD_reg_2"/>
    <property type="match status" value="1"/>
</dbReference>
<dbReference type="NCBIfam" id="TIGR04057">
    <property type="entry name" value="SusC_RagA_signa"/>
    <property type="match status" value="1"/>
</dbReference>
<evidence type="ECO:0000256" key="1">
    <source>
        <dbReference type="ARBA" id="ARBA00004571"/>
    </source>
</evidence>
<reference evidence="13 14" key="2">
    <citation type="submission" date="2019-07" db="EMBL/GenBank/DDBJ databases">
        <title>Algibacter marinivivus sp. nov., isolated from the surface of a marine red alga.</title>
        <authorList>
            <person name="Zhong X."/>
            <person name="Xu W."/>
            <person name="Zhang Y."/>
            <person name="Zhang Q."/>
            <person name="Du Z."/>
        </authorList>
    </citation>
    <scope>NUCLEOTIDE SEQUENCE [LARGE SCALE GENOMIC DNA]</scope>
    <source>
        <strain evidence="13 14">RU-4-M-4</strain>
    </source>
</reference>
<keyword evidence="14" id="KW-1185">Reference proteome</keyword>
<dbReference type="OrthoDB" id="9768177at2"/>
<evidence type="ECO:0000256" key="6">
    <source>
        <dbReference type="ARBA" id="ARBA00023136"/>
    </source>
</evidence>
<dbReference type="EMBL" id="VMBF01000010">
    <property type="protein sequence ID" value="TSJ73153.1"/>
    <property type="molecule type" value="Genomic_DNA"/>
</dbReference>
<comment type="similarity">
    <text evidence="8 9">Belongs to the TonB-dependent receptor family.</text>
</comment>
<evidence type="ECO:0000259" key="11">
    <source>
        <dbReference type="Pfam" id="PF07715"/>
    </source>
</evidence>
<keyword evidence="2 8" id="KW-0813">Transport</keyword>
<evidence type="ECO:0000256" key="4">
    <source>
        <dbReference type="ARBA" id="ARBA00022692"/>
    </source>
</evidence>
<feature type="domain" description="TonB-dependent receptor-like beta-barrel" evidence="10">
    <location>
        <begin position="466"/>
        <end position="1013"/>
    </location>
</feature>
<dbReference type="Gene3D" id="2.170.130.10">
    <property type="entry name" value="TonB-dependent receptor, plug domain"/>
    <property type="match status" value="1"/>
</dbReference>
<dbReference type="InterPro" id="IPR037066">
    <property type="entry name" value="Plug_dom_sf"/>
</dbReference>
<comment type="subcellular location">
    <subcellularLocation>
        <location evidence="1 8">Cell outer membrane</location>
        <topology evidence="1 8">Multi-pass membrane protein</topology>
    </subcellularLocation>
</comment>
<dbReference type="Pfam" id="PF00593">
    <property type="entry name" value="TonB_dep_Rec_b-barrel"/>
    <property type="match status" value="1"/>
</dbReference>